<name>A0A229TBY0_9PSEU</name>
<comment type="caution">
    <text evidence="2">The sequence shown here is derived from an EMBL/GenBank/DDBJ whole genome shotgun (WGS) entry which is preliminary data.</text>
</comment>
<dbReference type="Gene3D" id="3.30.9.100">
    <property type="match status" value="1"/>
</dbReference>
<organism evidence="2 3">
    <name type="scientific">Amycolatopsis vastitatis</name>
    <dbReference type="NCBI Taxonomy" id="1905142"/>
    <lineage>
        <taxon>Bacteria</taxon>
        <taxon>Bacillati</taxon>
        <taxon>Actinomycetota</taxon>
        <taxon>Actinomycetes</taxon>
        <taxon>Pseudonocardiales</taxon>
        <taxon>Pseudonocardiaceae</taxon>
        <taxon>Amycolatopsis</taxon>
    </lineage>
</organism>
<dbReference type="Proteomes" id="UP000215199">
    <property type="component" value="Unassembled WGS sequence"/>
</dbReference>
<evidence type="ECO:0000313" key="3">
    <source>
        <dbReference type="Proteomes" id="UP000215199"/>
    </source>
</evidence>
<proteinExistence type="inferred from homology"/>
<dbReference type="EMBL" id="NMUL01000010">
    <property type="protein sequence ID" value="OXM68441.1"/>
    <property type="molecule type" value="Genomic_DNA"/>
</dbReference>
<sequence length="417" mass="45674">MAEEFDVLVVGGGPAGSTTAGLLAQRGHRVLVLERERFPRYHIGESLITGMLSVFDELGVRERIERAGFPRKNGLSIVWGANRDLWNVDFAEIDGPYDYSYHVRRAEFDEILLDHARQLGVTVVEEATVKEPILDAGRVTGVRYECGGEDVEATAPLVIDASGQSRVLSRRLTTVEWADDLRNIAYWTYFENTADLPAGQLGNILVERVTHGWFWAIPVDDATRRLSVGYVTPTASLVSGGPSIGELYDAGVAESKQLRLLLAGATRVGDYRSTRDWSYRGRAVTGPGWLSTGDASGFIDPLFSGGVCLAVLGADAAAAAADTALRRPDLAGRAMRAYDAGIDNMVSSFLDYVRFFYDPTRDREDYFQQARSMADFNERYPHARAAFVAVISGRLAMSELFRIPGVDDTALAGSIET</sequence>
<evidence type="ECO:0000256" key="1">
    <source>
        <dbReference type="ARBA" id="ARBA00038396"/>
    </source>
</evidence>
<dbReference type="SUPFAM" id="SSF51905">
    <property type="entry name" value="FAD/NAD(P)-binding domain"/>
    <property type="match status" value="1"/>
</dbReference>
<dbReference type="InterPro" id="IPR036188">
    <property type="entry name" value="FAD/NAD-bd_sf"/>
</dbReference>
<comment type="similarity">
    <text evidence="1">Belongs to the flavin-dependent halogenase family. Bacterial tryptophan halogenase subfamily.</text>
</comment>
<dbReference type="OrthoDB" id="103324at2"/>
<reference evidence="3" key="1">
    <citation type="submission" date="2017-07" db="EMBL/GenBank/DDBJ databases">
        <title>Comparative genome mining reveals phylogenetic distribution patterns of secondary metabolites in Amycolatopsis.</title>
        <authorList>
            <person name="Adamek M."/>
            <person name="Alanjary M."/>
            <person name="Sales-Ortells H."/>
            <person name="Goodfellow M."/>
            <person name="Bull A.T."/>
            <person name="Kalinowski J."/>
            <person name="Ziemert N."/>
        </authorList>
    </citation>
    <scope>NUCLEOTIDE SEQUENCE [LARGE SCALE GENOMIC DNA]</scope>
    <source>
        <strain evidence="3">H5</strain>
    </source>
</reference>
<dbReference type="AlphaFoldDB" id="A0A229TBY0"/>
<dbReference type="InterPro" id="IPR050816">
    <property type="entry name" value="Flavin-dep_Halogenase_NPB"/>
</dbReference>
<dbReference type="Pfam" id="PF04820">
    <property type="entry name" value="Trp_halogenase"/>
    <property type="match status" value="2"/>
</dbReference>
<keyword evidence="3" id="KW-1185">Reference proteome</keyword>
<dbReference type="RefSeq" id="WP_093947763.1">
    <property type="nucleotide sequence ID" value="NZ_NMUL01000010.1"/>
</dbReference>
<gene>
    <name evidence="2" type="ORF">CF165_13090</name>
</gene>
<dbReference type="GO" id="GO:0004497">
    <property type="term" value="F:monooxygenase activity"/>
    <property type="evidence" value="ECO:0007669"/>
    <property type="project" value="InterPro"/>
</dbReference>
<evidence type="ECO:0000313" key="2">
    <source>
        <dbReference type="EMBL" id="OXM68441.1"/>
    </source>
</evidence>
<dbReference type="PANTHER" id="PTHR43747">
    <property type="entry name" value="FAD-BINDING PROTEIN"/>
    <property type="match status" value="1"/>
</dbReference>
<accession>A0A229TBY0</accession>
<dbReference type="PANTHER" id="PTHR43747:SF1">
    <property type="entry name" value="SLR1998 PROTEIN"/>
    <property type="match status" value="1"/>
</dbReference>
<dbReference type="InterPro" id="IPR006905">
    <property type="entry name" value="Flavin_halogenase"/>
</dbReference>
<dbReference type="Gene3D" id="3.50.50.60">
    <property type="entry name" value="FAD/NAD(P)-binding domain"/>
    <property type="match status" value="1"/>
</dbReference>
<protein>
    <submittedName>
        <fullName evidence="2">Tryptophan halogenase</fullName>
    </submittedName>
</protein>